<proteinExistence type="predicted"/>
<reference evidence="1 2" key="1">
    <citation type="submission" date="2023-07" db="EMBL/GenBank/DDBJ databases">
        <title>Genomic Encyclopedia of Type Strains, Phase IV (KMG-IV): sequencing the most valuable type-strain genomes for metagenomic binning, comparative biology and taxonomic classification.</title>
        <authorList>
            <person name="Goeker M."/>
        </authorList>
    </citation>
    <scope>NUCLEOTIDE SEQUENCE [LARGE SCALE GENOMIC DNA]</scope>
    <source>
        <strain evidence="1 2">DSM 14914</strain>
    </source>
</reference>
<gene>
    <name evidence="1" type="ORF">QOZ95_004185</name>
</gene>
<protein>
    <recommendedName>
        <fullName evidence="3">Big-1 domain-containing protein</fullName>
    </recommendedName>
</protein>
<accession>A0ABU0L3Z9</accession>
<evidence type="ECO:0008006" key="3">
    <source>
        <dbReference type="Google" id="ProtNLM"/>
    </source>
</evidence>
<sequence>MKTTDGQLVPNAPVTVVWLDKNWTEGSGNRTRTASAYTDDSGRFSVTLSLPQSTGKNVDYISEIGSTHYYDLTGVAAQVDGTSISATDIVYLFAYSLRN</sequence>
<organism evidence="1 2">
    <name type="scientific">Paenibacillus brasilensis</name>
    <dbReference type="NCBI Taxonomy" id="128574"/>
    <lineage>
        <taxon>Bacteria</taxon>
        <taxon>Bacillati</taxon>
        <taxon>Bacillota</taxon>
        <taxon>Bacilli</taxon>
        <taxon>Bacillales</taxon>
        <taxon>Paenibacillaceae</taxon>
        <taxon>Paenibacillus</taxon>
    </lineage>
</organism>
<evidence type="ECO:0000313" key="2">
    <source>
        <dbReference type="Proteomes" id="UP001242811"/>
    </source>
</evidence>
<comment type="caution">
    <text evidence="1">The sequence shown here is derived from an EMBL/GenBank/DDBJ whole genome shotgun (WGS) entry which is preliminary data.</text>
</comment>
<keyword evidence="2" id="KW-1185">Reference proteome</keyword>
<evidence type="ECO:0000313" key="1">
    <source>
        <dbReference type="EMBL" id="MDQ0495999.1"/>
    </source>
</evidence>
<dbReference type="Proteomes" id="UP001242811">
    <property type="component" value="Unassembled WGS sequence"/>
</dbReference>
<name>A0ABU0L3Z9_9BACL</name>
<dbReference type="EMBL" id="JAUSWA010000030">
    <property type="protein sequence ID" value="MDQ0495999.1"/>
    <property type="molecule type" value="Genomic_DNA"/>
</dbReference>